<dbReference type="Gene3D" id="3.40.630.30">
    <property type="match status" value="1"/>
</dbReference>
<organism evidence="1 2">
    <name type="scientific">Agromyces tropicus</name>
    <dbReference type="NCBI Taxonomy" id="555371"/>
    <lineage>
        <taxon>Bacteria</taxon>
        <taxon>Bacillati</taxon>
        <taxon>Actinomycetota</taxon>
        <taxon>Actinomycetes</taxon>
        <taxon>Micrococcales</taxon>
        <taxon>Microbacteriaceae</taxon>
        <taxon>Agromyces</taxon>
    </lineage>
</organism>
<dbReference type="EMBL" id="BAAAPW010000002">
    <property type="protein sequence ID" value="GAA2033238.1"/>
    <property type="molecule type" value="Genomic_DNA"/>
</dbReference>
<accession>A0ABP5FSU1</accession>
<proteinExistence type="predicted"/>
<keyword evidence="2" id="KW-1185">Reference proteome</keyword>
<comment type="caution">
    <text evidence="1">The sequence shown here is derived from an EMBL/GenBank/DDBJ whole genome shotgun (WGS) entry which is preliminary data.</text>
</comment>
<reference evidence="2" key="1">
    <citation type="journal article" date="2019" name="Int. J. Syst. Evol. Microbiol.">
        <title>The Global Catalogue of Microorganisms (GCM) 10K type strain sequencing project: providing services to taxonomists for standard genome sequencing and annotation.</title>
        <authorList>
            <consortium name="The Broad Institute Genomics Platform"/>
            <consortium name="The Broad Institute Genome Sequencing Center for Infectious Disease"/>
            <person name="Wu L."/>
            <person name="Ma J."/>
        </authorList>
    </citation>
    <scope>NUCLEOTIDE SEQUENCE [LARGE SCALE GENOMIC DNA]</scope>
    <source>
        <strain evidence="2">JCM 15672</strain>
    </source>
</reference>
<dbReference type="Proteomes" id="UP001501196">
    <property type="component" value="Unassembled WGS sequence"/>
</dbReference>
<gene>
    <name evidence="1" type="ORF">GCM10009819_16640</name>
</gene>
<sequence length="96" mass="10684">MSIRGLVDADWPGVAEVFRQGIATGDATFEPEPPDWTTFDATRVERPRLVAVEGDLVLGWAAAVPVSARRAYRGVIEHSVYWRDTVLIERRAHPIA</sequence>
<protein>
    <recommendedName>
        <fullName evidence="3">N-acetyltransferase</fullName>
    </recommendedName>
</protein>
<dbReference type="RefSeq" id="WP_344371676.1">
    <property type="nucleotide sequence ID" value="NZ_BAAAPW010000002.1"/>
</dbReference>
<evidence type="ECO:0000313" key="2">
    <source>
        <dbReference type="Proteomes" id="UP001501196"/>
    </source>
</evidence>
<evidence type="ECO:0008006" key="3">
    <source>
        <dbReference type="Google" id="ProtNLM"/>
    </source>
</evidence>
<evidence type="ECO:0000313" key="1">
    <source>
        <dbReference type="EMBL" id="GAA2033238.1"/>
    </source>
</evidence>
<dbReference type="SUPFAM" id="SSF55729">
    <property type="entry name" value="Acyl-CoA N-acyltransferases (Nat)"/>
    <property type="match status" value="1"/>
</dbReference>
<name>A0ABP5FSU1_9MICO</name>
<dbReference type="InterPro" id="IPR016181">
    <property type="entry name" value="Acyl_CoA_acyltransferase"/>
</dbReference>